<proteinExistence type="predicted"/>
<dbReference type="EMBL" id="LN831788">
    <property type="protein sequence ID" value="CQR59190.1"/>
    <property type="molecule type" value="Genomic_DNA"/>
</dbReference>
<dbReference type="RefSeq" id="WP_047121240.1">
    <property type="nucleotide sequence ID" value="NZ_LN831788.1"/>
</dbReference>
<dbReference type="AlphaFoldDB" id="A0A0F7VKZ0"/>
<evidence type="ECO:0000313" key="1">
    <source>
        <dbReference type="EMBL" id="CQR59190.1"/>
    </source>
</evidence>
<geneLocation type="plasmid" evidence="1 2">
    <name>pSLE1</name>
</geneLocation>
<name>A0A0F7VKZ0_STRLW</name>
<keyword evidence="1" id="KW-0614">Plasmid</keyword>
<sequence>MNATDSLRAGLAALAAAEQSAPSRVWQPVDHAGPCRPPFLSRTPGCDCTRCCAAAPHEPDCSQPDTPQCTCPDDAGYHRTDCPEHEETSMPDFDQFTAEQIRRCHEATEFDHQCAVCKTLSQEEVLEEPVPGIDY</sequence>
<dbReference type="Proteomes" id="UP000035016">
    <property type="component" value="Plasmid pSLE1"/>
</dbReference>
<organism evidence="1 2">
    <name type="scientific">Streptomyces leeuwenhoekii</name>
    <dbReference type="NCBI Taxonomy" id="1437453"/>
    <lineage>
        <taxon>Bacteria</taxon>
        <taxon>Bacillati</taxon>
        <taxon>Actinomycetota</taxon>
        <taxon>Actinomycetes</taxon>
        <taxon>Kitasatosporales</taxon>
        <taxon>Streptomycetaceae</taxon>
        <taxon>Streptomyces</taxon>
    </lineage>
</organism>
<gene>
    <name evidence="1" type="ORF">sle1_023</name>
</gene>
<protein>
    <submittedName>
        <fullName evidence="1">Sle1_023 protein</fullName>
    </submittedName>
</protein>
<dbReference type="PATRIC" id="fig|1437453.6.peg.7148"/>
<evidence type="ECO:0000313" key="2">
    <source>
        <dbReference type="Proteomes" id="UP000035016"/>
    </source>
</evidence>
<dbReference type="KEGG" id="sle:sle1_023"/>
<accession>A0A0F7VKZ0</accession>
<reference evidence="2" key="1">
    <citation type="submission" date="2015-02" db="EMBL/GenBank/DDBJ databases">
        <authorList>
            <person name="Gomez-Escribano P.J."/>
        </authorList>
    </citation>
    <scope>NUCLEOTIDE SEQUENCE [LARGE SCALE GENOMIC DNA]</scope>
    <source>
        <strain evidence="2">C34 (DSM 42122 / NRRL B-24963)</strain>
        <plasmid evidence="2">pSLE1</plasmid>
    </source>
</reference>